<evidence type="ECO:0000313" key="1">
    <source>
        <dbReference type="EMBL" id="CAD7702612.1"/>
    </source>
</evidence>
<comment type="caution">
    <text evidence="1">The sequence shown here is derived from an EMBL/GenBank/DDBJ whole genome shotgun (WGS) entry which is preliminary data.</text>
</comment>
<gene>
    <name evidence="1" type="ORF">OSTQU699_LOCUS7969</name>
</gene>
<dbReference type="Proteomes" id="UP000708148">
    <property type="component" value="Unassembled WGS sequence"/>
</dbReference>
<dbReference type="SMART" id="SM01325">
    <property type="entry name" value="DUF3160"/>
    <property type="match status" value="1"/>
</dbReference>
<protein>
    <submittedName>
        <fullName evidence="1">Uncharacterized protein</fullName>
    </submittedName>
</protein>
<dbReference type="EMBL" id="CAJHUC010001889">
    <property type="protein sequence ID" value="CAD7702612.1"/>
    <property type="molecule type" value="Genomic_DNA"/>
</dbReference>
<sequence length="747" mass="83254">MAGGDGRSDPLGLQSALERRLKAQGDISLDDFEASFSPPGPGRQFLDRVSFDVRSARHWRLLDADVDDHNRAANAGSWGPRRLRSLPTRLSAQAMAQLENDGFVVSDVRLASFGDAFLRIYSDDLPVWVGADAMLHAWHRTYDEMLVHLEERWLAPALGRLLEGMRGAVAAAAQSLGATVLHQGVHDADYFLTVAAGLMNPKQPFAQVASVLGHDQVVGQTLAAIEAGQLTTFELFGTDRMVDFSQFKPRGHYTRSEALRRYFRAMMWCGRVELRMRGKGGARELGAAVAMVHLLRESGEWEAWGAFSDALEALVGKTDSMTFRQLEAVLRQYCTQAGIRTMTEFREDRCLDELLALIRNSNMGSQAICSSVLESNPTDPNPVPLPLAITFVGQKFVMDSWALSNIVYDRVLYREAKVAHKHPTCLDVCFSIFGNNSATPHIADRVRKMNQPYHSSLTAVRSVVDGLPEAAWGGSLCSMWLKLLRILSEPIGDDYPQAMRTRAWAARDMETQAASWTQLRHDNILYAKQSYGGMFMCEYPAGYVDPRPSFWAAFLEMVNRAKKIVQSTFLGLDMGTLQGMMAVLQRWQGVLWMLHRIAQKEQGHQPLADAETDFLRRIVTKMGTGSMGPTYDGWYCELFYGDPCGCSVQDCIVADVHTQPPDYEDTRGFVLHEGIGPPALMTIAADSGSDLALYVGPVFTHHEFEEPGMVRLSDNEWLDRCTRGHLPATADWKTFLAPKESNVSRVW</sequence>
<dbReference type="AlphaFoldDB" id="A0A8S1JB00"/>
<dbReference type="Pfam" id="PF11369">
    <property type="entry name" value="DUF3160"/>
    <property type="match status" value="1"/>
</dbReference>
<reference evidence="1" key="1">
    <citation type="submission" date="2020-12" db="EMBL/GenBank/DDBJ databases">
        <authorList>
            <person name="Iha C."/>
        </authorList>
    </citation>
    <scope>NUCLEOTIDE SEQUENCE</scope>
</reference>
<name>A0A8S1JB00_9CHLO</name>
<organism evidence="1 2">
    <name type="scientific">Ostreobium quekettii</name>
    <dbReference type="NCBI Taxonomy" id="121088"/>
    <lineage>
        <taxon>Eukaryota</taxon>
        <taxon>Viridiplantae</taxon>
        <taxon>Chlorophyta</taxon>
        <taxon>core chlorophytes</taxon>
        <taxon>Ulvophyceae</taxon>
        <taxon>TCBD clade</taxon>
        <taxon>Bryopsidales</taxon>
        <taxon>Ostreobineae</taxon>
        <taxon>Ostreobiaceae</taxon>
        <taxon>Ostreobium</taxon>
    </lineage>
</organism>
<dbReference type="InterPro" id="IPR022601">
    <property type="entry name" value="DUF3160"/>
</dbReference>
<keyword evidence="2" id="KW-1185">Reference proteome</keyword>
<evidence type="ECO:0000313" key="2">
    <source>
        <dbReference type="Proteomes" id="UP000708148"/>
    </source>
</evidence>
<proteinExistence type="predicted"/>
<accession>A0A8S1JB00</accession>
<dbReference type="OrthoDB" id="163095at2759"/>